<evidence type="ECO:0000313" key="3">
    <source>
        <dbReference type="Ensembl" id="ENSEBUP00000011789.1"/>
    </source>
</evidence>
<dbReference type="PROSITE" id="PS01009">
    <property type="entry name" value="CRISP_1"/>
    <property type="match status" value="1"/>
</dbReference>
<dbReference type="InterPro" id="IPR035940">
    <property type="entry name" value="CAP_sf"/>
</dbReference>
<sequence length="223" mass="25218">MEPHTLVVVMTFTVALIAPATSSMTTSSMTPTQKKVILNEHNDKRRHVDPPPVKTLAPLEWCNKMETLAWHYSKLCRWEHSKHKDVGENLYLSTGPLQPKHVVEEWNNEHKNYNYHNNSCNKGKLCGHYTQIVWAKTKQLGCAAHFCANITGLEYKNITLVVCNYKPSGNIIGMKPYEASELASESETSLDMTQLNAYGLAAQYRAAAPFLYVLLTLLCTMFL</sequence>
<keyword evidence="1" id="KW-0732">Signal</keyword>
<dbReference type="Ensembl" id="ENSEBUT00000012354.1">
    <property type="protein sequence ID" value="ENSEBUP00000011779.1"/>
    <property type="gene ID" value="ENSEBUG00000007539.1"/>
</dbReference>
<accession>A0A8C4WUJ2</accession>
<evidence type="ECO:0000256" key="1">
    <source>
        <dbReference type="SAM" id="SignalP"/>
    </source>
</evidence>
<dbReference type="Gene3D" id="3.40.33.10">
    <property type="entry name" value="CAP"/>
    <property type="match status" value="1"/>
</dbReference>
<feature type="chain" id="PRO_5044680629" description="SCP domain-containing protein" evidence="1">
    <location>
        <begin position="23"/>
        <end position="223"/>
    </location>
</feature>
<dbReference type="PRINTS" id="PR00837">
    <property type="entry name" value="V5TPXLIKE"/>
</dbReference>
<organism evidence="3 4">
    <name type="scientific">Eptatretus burgeri</name>
    <name type="common">Inshore hagfish</name>
    <dbReference type="NCBI Taxonomy" id="7764"/>
    <lineage>
        <taxon>Eukaryota</taxon>
        <taxon>Metazoa</taxon>
        <taxon>Chordata</taxon>
        <taxon>Craniata</taxon>
        <taxon>Vertebrata</taxon>
        <taxon>Cyclostomata</taxon>
        <taxon>Myxini</taxon>
        <taxon>Myxiniformes</taxon>
        <taxon>Myxinidae</taxon>
        <taxon>Eptatretinae</taxon>
        <taxon>Eptatretus</taxon>
    </lineage>
</organism>
<keyword evidence="4" id="KW-1185">Reference proteome</keyword>
<reference evidence="3" key="1">
    <citation type="submission" date="2025-05" db="UniProtKB">
        <authorList>
            <consortium name="Ensembl"/>
        </authorList>
    </citation>
    <scope>IDENTIFICATION</scope>
</reference>
<dbReference type="PANTHER" id="PTHR10334">
    <property type="entry name" value="CYSTEINE-RICH SECRETORY PROTEIN-RELATED"/>
    <property type="match status" value="1"/>
</dbReference>
<dbReference type="InterPro" id="IPR014044">
    <property type="entry name" value="CAP_dom"/>
</dbReference>
<dbReference type="AlphaFoldDB" id="A0A8C4WUJ2"/>
<dbReference type="SMART" id="SM00198">
    <property type="entry name" value="SCP"/>
    <property type="match status" value="1"/>
</dbReference>
<proteinExistence type="predicted"/>
<dbReference type="InterPro" id="IPR018244">
    <property type="entry name" value="Allrgn_V5/Tpx1_CS"/>
</dbReference>
<dbReference type="GO" id="GO:0005576">
    <property type="term" value="C:extracellular region"/>
    <property type="evidence" value="ECO:0007669"/>
    <property type="project" value="InterPro"/>
</dbReference>
<dbReference type="Proteomes" id="UP000694388">
    <property type="component" value="Unplaced"/>
</dbReference>
<evidence type="ECO:0000259" key="2">
    <source>
        <dbReference type="SMART" id="SM00198"/>
    </source>
</evidence>
<dbReference type="SUPFAM" id="SSF55797">
    <property type="entry name" value="PR-1-like"/>
    <property type="match status" value="1"/>
</dbReference>
<dbReference type="PROSITE" id="PS01010">
    <property type="entry name" value="CRISP_2"/>
    <property type="match status" value="1"/>
</dbReference>
<dbReference type="Ensembl" id="ENSEBUT00000012365.1">
    <property type="protein sequence ID" value="ENSEBUP00000011789.1"/>
    <property type="gene ID" value="ENSEBUG00000007539.1"/>
</dbReference>
<name>A0A8C4WUJ2_EPTBU</name>
<dbReference type="GeneTree" id="ENSGT00940000163908"/>
<dbReference type="OMA" id="KAVGCAM"/>
<protein>
    <recommendedName>
        <fullName evidence="2">SCP domain-containing protein</fullName>
    </recommendedName>
</protein>
<evidence type="ECO:0000313" key="4">
    <source>
        <dbReference type="Proteomes" id="UP000694388"/>
    </source>
</evidence>
<feature type="domain" description="SCP" evidence="2">
    <location>
        <begin position="32"/>
        <end position="173"/>
    </location>
</feature>
<dbReference type="InterPro" id="IPR001283">
    <property type="entry name" value="CRISP-related"/>
</dbReference>
<dbReference type="Pfam" id="PF00188">
    <property type="entry name" value="CAP"/>
    <property type="match status" value="1"/>
</dbReference>
<feature type="signal peptide" evidence="1">
    <location>
        <begin position="1"/>
        <end position="22"/>
    </location>
</feature>